<feature type="compositionally biased region" description="Polar residues" evidence="1">
    <location>
        <begin position="168"/>
        <end position="182"/>
    </location>
</feature>
<dbReference type="EMBL" id="SRRM01000021">
    <property type="protein sequence ID" value="TKY85224.1"/>
    <property type="molecule type" value="Genomic_DNA"/>
</dbReference>
<dbReference type="GeneID" id="40729199"/>
<dbReference type="PANTHER" id="PTHR13275:SF4">
    <property type="entry name" value="VACUOLAR PROTEIN SORTING-ASSOCIATED PROTEIN 72 HOMOLOG"/>
    <property type="match status" value="1"/>
</dbReference>
<evidence type="ECO:0000256" key="1">
    <source>
        <dbReference type="SAM" id="MobiDB-lite"/>
    </source>
</evidence>
<feature type="compositionally biased region" description="Polar residues" evidence="1">
    <location>
        <begin position="128"/>
        <end position="145"/>
    </location>
</feature>
<dbReference type="RefSeq" id="XP_029737209.1">
    <property type="nucleotide sequence ID" value="XM_029886896.1"/>
</dbReference>
<dbReference type="Proteomes" id="UP000306050">
    <property type="component" value="Chromosome SGRAM_8"/>
</dbReference>
<gene>
    <name evidence="2" type="ORF">EX895_006304</name>
</gene>
<feature type="compositionally biased region" description="Low complexity" evidence="1">
    <location>
        <begin position="209"/>
        <end position="226"/>
    </location>
</feature>
<feature type="region of interest" description="Disordered" evidence="1">
    <location>
        <begin position="275"/>
        <end position="296"/>
    </location>
</feature>
<feature type="compositionally biased region" description="Basic and acidic residues" evidence="1">
    <location>
        <begin position="27"/>
        <end position="50"/>
    </location>
</feature>
<keyword evidence="3" id="KW-1185">Reference proteome</keyword>
<dbReference type="OrthoDB" id="2555040at2759"/>
<feature type="region of interest" description="Disordered" evidence="1">
    <location>
        <begin position="168"/>
        <end position="232"/>
    </location>
</feature>
<proteinExistence type="predicted"/>
<comment type="caution">
    <text evidence="2">The sequence shown here is derived from an EMBL/GenBank/DDBJ whole genome shotgun (WGS) entry which is preliminary data.</text>
</comment>
<evidence type="ECO:0000313" key="3">
    <source>
        <dbReference type="Proteomes" id="UP000306050"/>
    </source>
</evidence>
<feature type="region of interest" description="Disordered" evidence="1">
    <location>
        <begin position="1"/>
        <end position="150"/>
    </location>
</feature>
<feature type="compositionally biased region" description="Polar residues" evidence="1">
    <location>
        <begin position="484"/>
        <end position="499"/>
    </location>
</feature>
<protein>
    <recommendedName>
        <fullName evidence="4">BZIP domain-containing protein</fullName>
    </recommendedName>
</protein>
<feature type="compositionally biased region" description="Polar residues" evidence="1">
    <location>
        <begin position="196"/>
        <end position="208"/>
    </location>
</feature>
<feature type="region of interest" description="Disordered" evidence="1">
    <location>
        <begin position="391"/>
        <end position="606"/>
    </location>
</feature>
<sequence length="647" mass="70656">MTAFHGTRLGHSIRSGRNIGETSNNDGRVDVNNDDARQIADREGQERAVEQDDEEEDDYEKDQDEDQDQDDEDEEEDEDEDGDDDEEDDEEEEEDGVAEEEEDESPFRFLEGFDANWFTGKSLAAEPRSTSYNDPSGSNRRSPTDSADDAEFYGAMIQMLTHVLGSSDSITWPNQATPGSQLAPSPFAPPYSSPAHTPSYTTPSFPVTSRSAIGSNGASSSGSNKNKGSKSELSVLQPMIQALIARLGKDYQLPRRPVGEQDLTALLQTLMIQQQQRQQDQQANKGAKPRPTTSLADSKYDLARQGSIAQMPPGLTPQPFTGADSSYDLSTSQRPQPLHFADLDFEDEDEDDPDFNPDLNPDLPLPSAWSLAVRDVVASEESRAAAAAAAVAASQSGTPSGAQTPADMLRPDSYKAANAQATSDGRSAMPSPLGDAEGRRSSFELPSARPSRYNSFAQASTSATSASAFAPPSHSTPTQRDVRQTSTRQVTPPLSSTLAGVQADDAPRASDLLFSPSGRPIRASRKRPGSPSFASQSRQSRADVAAPLAASRREETAAAEQGPPRKRGRKPVLEPGEAQRRRAQRNVEYQRMRRQVKKAEESEQSETVLELKAEVKMLRAEMERLRDENAMLRAQRELDRLQRSNHG</sequence>
<reference evidence="2 3" key="1">
    <citation type="submission" date="2019-05" db="EMBL/GenBank/DDBJ databases">
        <title>Sporisorium graminicola CBS 10092 draft sequencing and annotation.</title>
        <authorList>
            <person name="Solano-Gonzalez S."/>
            <person name="Caddick M.X."/>
            <person name="Darby A."/>
        </authorList>
    </citation>
    <scope>NUCLEOTIDE SEQUENCE [LARGE SCALE GENOMIC DNA]</scope>
    <source>
        <strain evidence="2 3">CBS 10092</strain>
    </source>
</reference>
<evidence type="ECO:0000313" key="2">
    <source>
        <dbReference type="EMBL" id="TKY85224.1"/>
    </source>
</evidence>
<dbReference type="GO" id="GO:0005634">
    <property type="term" value="C:nucleus"/>
    <property type="evidence" value="ECO:0007669"/>
    <property type="project" value="TreeGrafter"/>
</dbReference>
<name>A0A4U7KM58_9BASI</name>
<feature type="compositionally biased region" description="Polar residues" evidence="1">
    <location>
        <begin position="323"/>
        <end position="334"/>
    </location>
</feature>
<dbReference type="PANTHER" id="PTHR13275">
    <property type="entry name" value="YL-1 PROTEIN TRANSCRIPTION FACTOR-LIKE 1"/>
    <property type="match status" value="1"/>
</dbReference>
<dbReference type="KEGG" id="sgra:EX895_006304"/>
<evidence type="ECO:0008006" key="4">
    <source>
        <dbReference type="Google" id="ProtNLM"/>
    </source>
</evidence>
<organism evidence="2 3">
    <name type="scientific">Sporisorium graminicola</name>
    <dbReference type="NCBI Taxonomy" id="280036"/>
    <lineage>
        <taxon>Eukaryota</taxon>
        <taxon>Fungi</taxon>
        <taxon>Dikarya</taxon>
        <taxon>Basidiomycota</taxon>
        <taxon>Ustilaginomycotina</taxon>
        <taxon>Ustilaginomycetes</taxon>
        <taxon>Ustilaginales</taxon>
        <taxon>Ustilaginaceae</taxon>
        <taxon>Sporisorium</taxon>
    </lineage>
</organism>
<dbReference type="CDD" id="cd14686">
    <property type="entry name" value="bZIP"/>
    <property type="match status" value="1"/>
</dbReference>
<feature type="compositionally biased region" description="Acidic residues" evidence="1">
    <location>
        <begin position="51"/>
        <end position="104"/>
    </location>
</feature>
<accession>A0A4U7KM58</accession>
<dbReference type="AlphaFoldDB" id="A0A4U7KM58"/>
<feature type="compositionally biased region" description="Low complexity" evidence="1">
    <location>
        <begin position="455"/>
        <end position="478"/>
    </location>
</feature>
<feature type="region of interest" description="Disordered" evidence="1">
    <location>
        <begin position="309"/>
        <end position="334"/>
    </location>
</feature>